<dbReference type="PRINTS" id="PR00455">
    <property type="entry name" value="HTHTETR"/>
</dbReference>
<dbReference type="SUPFAM" id="SSF46689">
    <property type="entry name" value="Homeodomain-like"/>
    <property type="match status" value="1"/>
</dbReference>
<reference evidence="5" key="1">
    <citation type="journal article" date="2019" name="Int. J. Syst. Evol. Microbiol.">
        <title>The Global Catalogue of Microorganisms (GCM) 10K type strain sequencing project: providing services to taxonomists for standard genome sequencing and annotation.</title>
        <authorList>
            <consortium name="The Broad Institute Genomics Platform"/>
            <consortium name="The Broad Institute Genome Sequencing Center for Infectious Disease"/>
            <person name="Wu L."/>
            <person name="Ma J."/>
        </authorList>
    </citation>
    <scope>NUCLEOTIDE SEQUENCE [LARGE SCALE GENOMIC DNA]</scope>
    <source>
        <strain evidence="5">CGMCC 4.7641</strain>
    </source>
</reference>
<evidence type="ECO:0000256" key="1">
    <source>
        <dbReference type="ARBA" id="ARBA00023125"/>
    </source>
</evidence>
<evidence type="ECO:0000313" key="5">
    <source>
        <dbReference type="Proteomes" id="UP001597483"/>
    </source>
</evidence>
<dbReference type="EMBL" id="JBHUKS010000024">
    <property type="protein sequence ID" value="MFD2471946.1"/>
    <property type="molecule type" value="Genomic_DNA"/>
</dbReference>
<accession>A0ABW5HFS7</accession>
<gene>
    <name evidence="4" type="ORF">ACFSVL_31440</name>
</gene>
<feature type="DNA-binding region" description="H-T-H motif" evidence="2">
    <location>
        <begin position="39"/>
        <end position="58"/>
    </location>
</feature>
<protein>
    <submittedName>
        <fullName evidence="4">TetR/AcrR family transcriptional regulator</fullName>
    </submittedName>
</protein>
<dbReference type="Gene3D" id="1.10.357.10">
    <property type="entry name" value="Tetracycline Repressor, domain 2"/>
    <property type="match status" value="1"/>
</dbReference>
<name>A0ABW5HFS7_9PSEU</name>
<dbReference type="InterPro" id="IPR001647">
    <property type="entry name" value="HTH_TetR"/>
</dbReference>
<keyword evidence="5" id="KW-1185">Reference proteome</keyword>
<dbReference type="PANTHER" id="PTHR30055:SF160">
    <property type="entry name" value="TRANSCRIPTIONAL REGULATORY PROTEIN (PROBABLY ASNC-FAMILY)-RELATED"/>
    <property type="match status" value="1"/>
</dbReference>
<evidence type="ECO:0000256" key="2">
    <source>
        <dbReference type="PROSITE-ProRule" id="PRU00335"/>
    </source>
</evidence>
<dbReference type="InterPro" id="IPR050109">
    <property type="entry name" value="HTH-type_TetR-like_transc_reg"/>
</dbReference>
<dbReference type="Proteomes" id="UP001597483">
    <property type="component" value="Unassembled WGS sequence"/>
</dbReference>
<sequence length="213" mass="23038">MASLDAPTGRRGKGSRPSDGQLLDGACAVFAARGYAAAGMDAIAEAAGCTKPTLYAHFASKQTIYLAVLRREAEQLKQWLFAAYDKAEGLHIHEQIRAGMAAIFDYAKAHPDGLQLVMGTEGEGHLAVWRQFTDDIISRVADLIRTNLARYGYKPGPEVAPLAAMTVGTAIFAILHTYRNHPGDPEFVLDLTTEYAERGLRQLADPLGPSPEI</sequence>
<dbReference type="Pfam" id="PF00440">
    <property type="entry name" value="TetR_N"/>
    <property type="match status" value="1"/>
</dbReference>
<dbReference type="PROSITE" id="PS50977">
    <property type="entry name" value="HTH_TETR_2"/>
    <property type="match status" value="1"/>
</dbReference>
<organism evidence="4 5">
    <name type="scientific">Amycolatopsis silviterrae</name>
    <dbReference type="NCBI Taxonomy" id="1656914"/>
    <lineage>
        <taxon>Bacteria</taxon>
        <taxon>Bacillati</taxon>
        <taxon>Actinomycetota</taxon>
        <taxon>Actinomycetes</taxon>
        <taxon>Pseudonocardiales</taxon>
        <taxon>Pseudonocardiaceae</taxon>
        <taxon>Amycolatopsis</taxon>
    </lineage>
</organism>
<evidence type="ECO:0000313" key="4">
    <source>
        <dbReference type="EMBL" id="MFD2471946.1"/>
    </source>
</evidence>
<proteinExistence type="predicted"/>
<comment type="caution">
    <text evidence="4">The sequence shown here is derived from an EMBL/GenBank/DDBJ whole genome shotgun (WGS) entry which is preliminary data.</text>
</comment>
<keyword evidence="1 2" id="KW-0238">DNA-binding</keyword>
<dbReference type="PANTHER" id="PTHR30055">
    <property type="entry name" value="HTH-TYPE TRANSCRIPTIONAL REGULATOR RUTR"/>
    <property type="match status" value="1"/>
</dbReference>
<feature type="domain" description="HTH tetR-type" evidence="3">
    <location>
        <begin position="16"/>
        <end position="76"/>
    </location>
</feature>
<evidence type="ECO:0000259" key="3">
    <source>
        <dbReference type="PROSITE" id="PS50977"/>
    </source>
</evidence>
<dbReference type="RefSeq" id="WP_378309209.1">
    <property type="nucleotide sequence ID" value="NZ_JBHUKS010000024.1"/>
</dbReference>
<dbReference type="InterPro" id="IPR009057">
    <property type="entry name" value="Homeodomain-like_sf"/>
</dbReference>